<name>A0ABX1KBQ7_9MICO</name>
<sequence length="137" mass="14363">MKLKTLAAVPVAVAGLTVILGGCAWTGGSYAALDRDRQPSDELPDVVEEAGSDMDADSARYVGEHDGVEFWLARTDEPESVCLVVYPNDTDWVTGCGGYGSRLGVGGPSGDYVLLPDGLPAPDDTTKLIDNVYLVGD</sequence>
<comment type="caution">
    <text evidence="1">The sequence shown here is derived from an EMBL/GenBank/DDBJ whole genome shotgun (WGS) entry which is preliminary data.</text>
</comment>
<dbReference type="EMBL" id="JABACI010000002">
    <property type="protein sequence ID" value="NLP83800.1"/>
    <property type="molecule type" value="Genomic_DNA"/>
</dbReference>
<dbReference type="RefSeq" id="WP_168912299.1">
    <property type="nucleotide sequence ID" value="NZ_JABACI010000002.1"/>
</dbReference>
<evidence type="ECO:0000313" key="1">
    <source>
        <dbReference type="EMBL" id="NLP83800.1"/>
    </source>
</evidence>
<proteinExistence type="predicted"/>
<accession>A0ABX1KBQ7</accession>
<evidence type="ECO:0000313" key="2">
    <source>
        <dbReference type="Proteomes" id="UP001429745"/>
    </source>
</evidence>
<organism evidence="1 2">
    <name type="scientific">Microbacterium salsuginis</name>
    <dbReference type="NCBI Taxonomy" id="2722803"/>
    <lineage>
        <taxon>Bacteria</taxon>
        <taxon>Bacillati</taxon>
        <taxon>Actinomycetota</taxon>
        <taxon>Actinomycetes</taxon>
        <taxon>Micrococcales</taxon>
        <taxon>Microbacteriaceae</taxon>
        <taxon>Microbacterium</taxon>
    </lineage>
</organism>
<gene>
    <name evidence="1" type="ORF">HF576_08075</name>
</gene>
<protein>
    <recommendedName>
        <fullName evidence="3">Lipoprotein</fullName>
    </recommendedName>
</protein>
<evidence type="ECO:0008006" key="3">
    <source>
        <dbReference type="Google" id="ProtNLM"/>
    </source>
</evidence>
<reference evidence="1 2" key="1">
    <citation type="submission" date="2020-04" db="EMBL/GenBank/DDBJ databases">
        <title>CFH 90308 Microbacterium sp.</title>
        <authorList>
            <person name="Nie G."/>
            <person name="Ming H."/>
            <person name="Xia T."/>
        </authorList>
    </citation>
    <scope>NUCLEOTIDE SEQUENCE [LARGE SCALE GENOMIC DNA]</scope>
    <source>
        <strain evidence="1 2">CFH 90308</strain>
    </source>
</reference>
<dbReference type="Proteomes" id="UP001429745">
    <property type="component" value="Unassembled WGS sequence"/>
</dbReference>
<keyword evidence="2" id="KW-1185">Reference proteome</keyword>
<dbReference type="PROSITE" id="PS51257">
    <property type="entry name" value="PROKAR_LIPOPROTEIN"/>
    <property type="match status" value="1"/>
</dbReference>